<dbReference type="EMBL" id="FNQT01000002">
    <property type="protein sequence ID" value="SEA09321.1"/>
    <property type="molecule type" value="Genomic_DNA"/>
</dbReference>
<dbReference type="GO" id="GO:0005737">
    <property type="term" value="C:cytoplasm"/>
    <property type="evidence" value="ECO:0007669"/>
    <property type="project" value="TreeGrafter"/>
</dbReference>
<dbReference type="InterPro" id="IPR036663">
    <property type="entry name" value="Fumarylacetoacetase_C_sf"/>
</dbReference>
<dbReference type="InterPro" id="IPR011234">
    <property type="entry name" value="Fumarylacetoacetase-like_C"/>
</dbReference>
<dbReference type="Pfam" id="PF01557">
    <property type="entry name" value="FAA_hydrolase"/>
    <property type="match status" value="1"/>
</dbReference>
<name>A0A1H3YE08_9EURY</name>
<dbReference type="GO" id="GO:0008684">
    <property type="term" value="F:2-oxopent-4-enoate hydratase activity"/>
    <property type="evidence" value="ECO:0007669"/>
    <property type="project" value="TreeGrafter"/>
</dbReference>
<feature type="domain" description="Fumarylacetoacetase-like C-terminal" evidence="2">
    <location>
        <begin position="105"/>
        <end position="257"/>
    </location>
</feature>
<evidence type="ECO:0000313" key="3">
    <source>
        <dbReference type="EMBL" id="SEA09321.1"/>
    </source>
</evidence>
<proteinExistence type="predicted"/>
<dbReference type="Proteomes" id="UP000236755">
    <property type="component" value="Unassembled WGS sequence"/>
</dbReference>
<dbReference type="InterPro" id="IPR050772">
    <property type="entry name" value="Hydratase-Decarb/MhpD_sf"/>
</dbReference>
<evidence type="ECO:0000313" key="4">
    <source>
        <dbReference type="Proteomes" id="UP000236755"/>
    </source>
</evidence>
<keyword evidence="4" id="KW-1185">Reference proteome</keyword>
<dbReference type="STRING" id="555874.SAMN04488065_1797"/>
<dbReference type="Gene3D" id="3.90.850.10">
    <property type="entry name" value="Fumarylacetoacetase-like, C-terminal domain"/>
    <property type="match status" value="1"/>
</dbReference>
<reference evidence="3 4" key="1">
    <citation type="submission" date="2016-10" db="EMBL/GenBank/DDBJ databases">
        <authorList>
            <person name="de Groot N.N."/>
        </authorList>
    </citation>
    <scope>NUCLEOTIDE SEQUENCE [LARGE SCALE GENOMIC DNA]</scope>
    <source>
        <strain evidence="3 4">CGMCC 1.8712</strain>
    </source>
</reference>
<sequence length="269" mass="28074">MSRTIDDAQADRLGERLAAAYRRGNPLDPSDLSANELTVADGYAVQRAALDRREDEAGPTVGYKVGFTSRAIQSELGVDAPAYGRVLADTVQSEGRVDASGLVDPKVEPELAVRLEAPLDPPVTPIDALDAVGAVVPVIEIVDSRVRDWQMTAGSAVADNALAARVVHGDRIADPTDLDLALEGVEVRRNGERVATGVGADVLGSPTRVVAWLAETLADHGRRLGAGDLVSTGSLTELVAFEPGDTISARFASLGGVTVARPPANDSSH</sequence>
<dbReference type="PANTHER" id="PTHR30143:SF0">
    <property type="entry name" value="2-KETO-4-PENTENOATE HYDRATASE"/>
    <property type="match status" value="1"/>
</dbReference>
<dbReference type="SUPFAM" id="SSF56529">
    <property type="entry name" value="FAH"/>
    <property type="match status" value="1"/>
</dbReference>
<dbReference type="PANTHER" id="PTHR30143">
    <property type="entry name" value="ACID HYDRATASE"/>
    <property type="match status" value="1"/>
</dbReference>
<organism evidence="3 4">
    <name type="scientific">Haloplanus vescus</name>
    <dbReference type="NCBI Taxonomy" id="555874"/>
    <lineage>
        <taxon>Archaea</taxon>
        <taxon>Methanobacteriati</taxon>
        <taxon>Methanobacteriota</taxon>
        <taxon>Stenosarchaea group</taxon>
        <taxon>Halobacteria</taxon>
        <taxon>Halobacteriales</taxon>
        <taxon>Haloferacaceae</taxon>
        <taxon>Haloplanus</taxon>
    </lineage>
</organism>
<gene>
    <name evidence="3" type="ORF">SAMN04488065_1797</name>
</gene>
<dbReference type="AlphaFoldDB" id="A0A1H3YE08"/>
<dbReference type="RefSeq" id="WP_218124082.1">
    <property type="nucleotide sequence ID" value="NZ_FNQT01000002.1"/>
</dbReference>
<protein>
    <submittedName>
        <fullName evidence="3">2-oxo-hept-3-ene-1,7-dioate hydratase</fullName>
    </submittedName>
</protein>
<evidence type="ECO:0000256" key="1">
    <source>
        <dbReference type="ARBA" id="ARBA00023239"/>
    </source>
</evidence>
<keyword evidence="1" id="KW-0456">Lyase</keyword>
<accession>A0A1H3YE08</accession>
<evidence type="ECO:0000259" key="2">
    <source>
        <dbReference type="Pfam" id="PF01557"/>
    </source>
</evidence>
<dbReference type="OrthoDB" id="257434at2157"/>